<proteinExistence type="predicted"/>
<reference evidence="2" key="1">
    <citation type="journal article" date="2005" name="Proc. Natl. Acad. Sci. U.S.A.">
        <title>The psychrophilic lifestyle as revealed by the genome sequence of Colwellia psychrerythraea 34H through genomic and proteomic analyses.</title>
        <authorList>
            <person name="Methe B.A."/>
            <person name="Nelson K.E."/>
            <person name="Deming J.W."/>
            <person name="Momen B."/>
            <person name="Melamud E."/>
            <person name="Zhang X."/>
            <person name="Moult J."/>
            <person name="Madupu R."/>
            <person name="Nelson W.C."/>
            <person name="Dodson R.J."/>
            <person name="Brinkac L.M."/>
            <person name="Daugherty S.C."/>
            <person name="Durkin A.S."/>
            <person name="DeBoy R.T."/>
            <person name="Kolonay J.F."/>
            <person name="Sullivan S.A."/>
            <person name="Zhou L."/>
            <person name="Davidsen T.M."/>
            <person name="Wu M."/>
            <person name="Huston A.L."/>
            <person name="Lewis M."/>
            <person name="Weaver B."/>
            <person name="Weidman J.F."/>
            <person name="Khouri H."/>
            <person name="Utterback T.R."/>
            <person name="Feldblyum T.V."/>
            <person name="Fraser C.M."/>
        </authorList>
    </citation>
    <scope>NUCLEOTIDE SEQUENCE [LARGE SCALE GENOMIC DNA]</scope>
    <source>
        <strain evidence="2">34H</strain>
    </source>
</reference>
<accession>Q47YV9</accession>
<dbReference type="HOGENOM" id="CLU_2664779_0_0_6"/>
<name>Q47YV9_COLP3</name>
<dbReference type="KEGG" id="cps:CPS_3334"/>
<evidence type="ECO:0000256" key="1">
    <source>
        <dbReference type="SAM" id="MobiDB-lite"/>
    </source>
</evidence>
<sequence>MPAPPAIFTALLLSTRAIAPRRHRTIFPATATGSKTPGMHSSLPASAESISANSAVPAVIEAPKNSHSPTEEAEP</sequence>
<dbReference type="EMBL" id="CP000083">
    <property type="protein sequence ID" value="AAZ24930.1"/>
    <property type="molecule type" value="Genomic_DNA"/>
</dbReference>
<evidence type="ECO:0000313" key="3">
    <source>
        <dbReference type="Proteomes" id="UP000000547"/>
    </source>
</evidence>
<evidence type="ECO:0000313" key="2">
    <source>
        <dbReference type="EMBL" id="AAZ24930.1"/>
    </source>
</evidence>
<organism evidence="2 3">
    <name type="scientific">Colwellia psychrerythraea (strain 34H / ATCC BAA-681)</name>
    <name type="common">Vibrio psychroerythus</name>
    <dbReference type="NCBI Taxonomy" id="167879"/>
    <lineage>
        <taxon>Bacteria</taxon>
        <taxon>Pseudomonadati</taxon>
        <taxon>Pseudomonadota</taxon>
        <taxon>Gammaproteobacteria</taxon>
        <taxon>Alteromonadales</taxon>
        <taxon>Colwelliaceae</taxon>
        <taxon>Colwellia</taxon>
    </lineage>
</organism>
<protein>
    <submittedName>
        <fullName evidence="2">Uncharacterized protein</fullName>
    </submittedName>
</protein>
<dbReference type="AlphaFoldDB" id="Q47YV9"/>
<dbReference type="Proteomes" id="UP000000547">
    <property type="component" value="Chromosome"/>
</dbReference>
<gene>
    <name evidence="2" type="ordered locus">CPS_3334</name>
</gene>
<feature type="region of interest" description="Disordered" evidence="1">
    <location>
        <begin position="27"/>
        <end position="75"/>
    </location>
</feature>